<dbReference type="InterPro" id="IPR029063">
    <property type="entry name" value="SAM-dependent_MTases_sf"/>
</dbReference>
<dbReference type="PANTHER" id="PTHR44942">
    <property type="entry name" value="METHYLTRANSF_11 DOMAIN-CONTAINING PROTEIN"/>
    <property type="match status" value="1"/>
</dbReference>
<accession>A0AAJ8L142</accession>
<feature type="compositionally biased region" description="Polar residues" evidence="4">
    <location>
        <begin position="81"/>
        <end position="92"/>
    </location>
</feature>
<evidence type="ECO:0000256" key="2">
    <source>
        <dbReference type="ARBA" id="ARBA00022603"/>
    </source>
</evidence>
<comment type="similarity">
    <text evidence="1">Belongs to the methyltransferase superfamily.</text>
</comment>
<dbReference type="InterPro" id="IPR013216">
    <property type="entry name" value="Methyltransf_11"/>
</dbReference>
<dbReference type="InterPro" id="IPR051052">
    <property type="entry name" value="Diverse_substrate_MTase"/>
</dbReference>
<dbReference type="Gene3D" id="3.40.50.150">
    <property type="entry name" value="Vaccinia Virus protein VP39"/>
    <property type="match status" value="1"/>
</dbReference>
<gene>
    <name evidence="6" type="ORF">I206_101147</name>
</gene>
<evidence type="ECO:0000313" key="6">
    <source>
        <dbReference type="EMBL" id="WWC67240.1"/>
    </source>
</evidence>
<dbReference type="SUPFAM" id="SSF53335">
    <property type="entry name" value="S-adenosyl-L-methionine-dependent methyltransferases"/>
    <property type="match status" value="1"/>
</dbReference>
<dbReference type="GeneID" id="30168548"/>
<dbReference type="KEGG" id="kpin:30168548"/>
<dbReference type="PANTHER" id="PTHR44942:SF4">
    <property type="entry name" value="METHYLTRANSFERASE TYPE 11 DOMAIN-CONTAINING PROTEIN"/>
    <property type="match status" value="1"/>
</dbReference>
<dbReference type="Proteomes" id="UP000094020">
    <property type="component" value="Chromosome 1"/>
</dbReference>
<dbReference type="Pfam" id="PF08241">
    <property type="entry name" value="Methyltransf_11"/>
    <property type="match status" value="1"/>
</dbReference>
<reference evidence="6" key="1">
    <citation type="submission" date="2013-07" db="EMBL/GenBank/DDBJ databases">
        <authorList>
            <consortium name="The Broad Institute Genome Sequencing Platform"/>
            <person name="Cuomo C."/>
            <person name="Litvintseva A."/>
            <person name="Chen Y."/>
            <person name="Heitman J."/>
            <person name="Sun S."/>
            <person name="Springer D."/>
            <person name="Dromer F."/>
            <person name="Young S.K."/>
            <person name="Zeng Q."/>
            <person name="Gargeya S."/>
            <person name="Fitzgerald M."/>
            <person name="Abouelleil A."/>
            <person name="Alvarado L."/>
            <person name="Berlin A.M."/>
            <person name="Chapman S.B."/>
            <person name="Dewar J."/>
            <person name="Goldberg J."/>
            <person name="Griggs A."/>
            <person name="Gujja S."/>
            <person name="Hansen M."/>
            <person name="Howarth C."/>
            <person name="Imamovic A."/>
            <person name="Larimer J."/>
            <person name="McCowan C."/>
            <person name="Murphy C."/>
            <person name="Pearson M."/>
            <person name="Priest M."/>
            <person name="Roberts A."/>
            <person name="Saif S."/>
            <person name="Shea T."/>
            <person name="Sykes S."/>
            <person name="Wortman J."/>
            <person name="Nusbaum C."/>
            <person name="Birren B."/>
        </authorList>
    </citation>
    <scope>NUCLEOTIDE SEQUENCE</scope>
    <source>
        <strain evidence="6">CBS 10737</strain>
    </source>
</reference>
<keyword evidence="7" id="KW-1185">Reference proteome</keyword>
<dbReference type="RefSeq" id="XP_019014097.2">
    <property type="nucleotide sequence ID" value="XM_019151959.2"/>
</dbReference>
<proteinExistence type="inferred from homology"/>
<evidence type="ECO:0000256" key="4">
    <source>
        <dbReference type="SAM" id="MobiDB-lite"/>
    </source>
</evidence>
<keyword evidence="2" id="KW-0489">Methyltransferase</keyword>
<feature type="compositionally biased region" description="Pro residues" evidence="4">
    <location>
        <begin position="68"/>
        <end position="79"/>
    </location>
</feature>
<feature type="region of interest" description="Disordered" evidence="4">
    <location>
        <begin position="68"/>
        <end position="92"/>
    </location>
</feature>
<keyword evidence="3" id="KW-0808">Transferase</keyword>
<dbReference type="EMBL" id="CP144519">
    <property type="protein sequence ID" value="WWC67240.1"/>
    <property type="molecule type" value="Genomic_DNA"/>
</dbReference>
<evidence type="ECO:0000259" key="5">
    <source>
        <dbReference type="Pfam" id="PF08241"/>
    </source>
</evidence>
<evidence type="ECO:0000256" key="3">
    <source>
        <dbReference type="ARBA" id="ARBA00022679"/>
    </source>
</evidence>
<evidence type="ECO:0000313" key="7">
    <source>
        <dbReference type="Proteomes" id="UP000094020"/>
    </source>
</evidence>
<dbReference type="AlphaFoldDB" id="A0AAJ8L142"/>
<reference evidence="6" key="2">
    <citation type="submission" date="2024-02" db="EMBL/GenBank/DDBJ databases">
        <title>Comparative genomics of Cryptococcus and Kwoniella reveals pathogenesis evolution and contrasting modes of karyotype evolution via chromosome fusion or intercentromeric recombination.</title>
        <authorList>
            <person name="Coelho M.A."/>
            <person name="David-Palma M."/>
            <person name="Shea T."/>
            <person name="Bowers K."/>
            <person name="McGinley-Smith S."/>
            <person name="Mohammad A.W."/>
            <person name="Gnirke A."/>
            <person name="Yurkov A.M."/>
            <person name="Nowrousian M."/>
            <person name="Sun S."/>
            <person name="Cuomo C.A."/>
            <person name="Heitman J."/>
        </authorList>
    </citation>
    <scope>NUCLEOTIDE SEQUENCE</scope>
    <source>
        <strain evidence="6">CBS 10737</strain>
    </source>
</reference>
<sequence length="324" mass="37805">MSAVHEIAISGFGEGTNDLYDRARPSYPPQALQKIYEIILESSPDIKKGWKILEPGSGTGIFTKLLIEPPPPHSIPNPTPTQSQNSSTINENQKYPNFPINTLISIEPSEGMRNQWKKSIFDKILSHHSNELNNNKNIKVVNGNFEDFNENELKKIGINNNEIDSIIIAQAWHWCQNSENALKEIASYLKSNSPLILIWNLESFQPEWQKKLRLKYQNFDKGSPQYYKGLWKEMYNTNSFKELFKEKIEWSTKWFIGMTENQLIDRLFSKSYLTSAHLSSKDRENLEIELRNIIKSAPHEWIDKEKGIFKYSYDTDIIYLRKRE</sequence>
<protein>
    <recommendedName>
        <fullName evidence="5">Methyltransferase type 11 domain-containing protein</fullName>
    </recommendedName>
</protein>
<dbReference type="GO" id="GO:0008757">
    <property type="term" value="F:S-adenosylmethionine-dependent methyltransferase activity"/>
    <property type="evidence" value="ECO:0007669"/>
    <property type="project" value="InterPro"/>
</dbReference>
<feature type="domain" description="Methyltransferase type 11" evidence="5">
    <location>
        <begin position="105"/>
        <end position="196"/>
    </location>
</feature>
<organism evidence="6 7">
    <name type="scientific">Kwoniella pini CBS 10737</name>
    <dbReference type="NCBI Taxonomy" id="1296096"/>
    <lineage>
        <taxon>Eukaryota</taxon>
        <taxon>Fungi</taxon>
        <taxon>Dikarya</taxon>
        <taxon>Basidiomycota</taxon>
        <taxon>Agaricomycotina</taxon>
        <taxon>Tremellomycetes</taxon>
        <taxon>Tremellales</taxon>
        <taxon>Cryptococcaceae</taxon>
        <taxon>Kwoniella</taxon>
    </lineage>
</organism>
<evidence type="ECO:0000256" key="1">
    <source>
        <dbReference type="ARBA" id="ARBA00008361"/>
    </source>
</evidence>
<dbReference type="GO" id="GO:0032259">
    <property type="term" value="P:methylation"/>
    <property type="evidence" value="ECO:0007669"/>
    <property type="project" value="UniProtKB-KW"/>
</dbReference>
<name>A0AAJ8L142_9TREE</name>